<organism evidence="2 3">
    <name type="scientific">Pleurodeles waltl</name>
    <name type="common">Iberian ribbed newt</name>
    <dbReference type="NCBI Taxonomy" id="8319"/>
    <lineage>
        <taxon>Eukaryota</taxon>
        <taxon>Metazoa</taxon>
        <taxon>Chordata</taxon>
        <taxon>Craniata</taxon>
        <taxon>Vertebrata</taxon>
        <taxon>Euteleostomi</taxon>
        <taxon>Amphibia</taxon>
        <taxon>Batrachia</taxon>
        <taxon>Caudata</taxon>
        <taxon>Salamandroidea</taxon>
        <taxon>Salamandridae</taxon>
        <taxon>Pleurodelinae</taxon>
        <taxon>Pleurodeles</taxon>
    </lineage>
</organism>
<feature type="region of interest" description="Disordered" evidence="1">
    <location>
        <begin position="1"/>
        <end position="43"/>
    </location>
</feature>
<comment type="caution">
    <text evidence="2">The sequence shown here is derived from an EMBL/GenBank/DDBJ whole genome shotgun (WGS) entry which is preliminary data.</text>
</comment>
<evidence type="ECO:0000256" key="1">
    <source>
        <dbReference type="SAM" id="MobiDB-lite"/>
    </source>
</evidence>
<protein>
    <submittedName>
        <fullName evidence="2">Uncharacterized protein</fullName>
    </submittedName>
</protein>
<feature type="compositionally biased region" description="Basic and acidic residues" evidence="1">
    <location>
        <begin position="1"/>
        <end position="13"/>
    </location>
</feature>
<evidence type="ECO:0000313" key="3">
    <source>
        <dbReference type="Proteomes" id="UP001066276"/>
    </source>
</evidence>
<proteinExistence type="predicted"/>
<dbReference type="AlphaFoldDB" id="A0AAV7U4D1"/>
<evidence type="ECO:0000313" key="2">
    <source>
        <dbReference type="EMBL" id="KAJ1183919.1"/>
    </source>
</evidence>
<dbReference type="EMBL" id="JANPWB010000005">
    <property type="protein sequence ID" value="KAJ1183919.1"/>
    <property type="molecule type" value="Genomic_DNA"/>
</dbReference>
<gene>
    <name evidence="2" type="ORF">NDU88_000729</name>
</gene>
<accession>A0AAV7U4D1</accession>
<sequence>MLGDCHAGKETLHQESVSGVLPQPQRVASEVPASRGSSRAVQLPEKPATICPCWTSMEPQGQNTGAGGVSYVVPKECAGTAACLRTAVVCFQIDGEYESSAFAPRCTHERSHLLGLMDVPQEARKGFKFVTLWNSFQISTRDRPGLP</sequence>
<reference evidence="2" key="1">
    <citation type="journal article" date="2022" name="bioRxiv">
        <title>Sequencing and chromosome-scale assembly of the giantPleurodeles waltlgenome.</title>
        <authorList>
            <person name="Brown T."/>
            <person name="Elewa A."/>
            <person name="Iarovenko S."/>
            <person name="Subramanian E."/>
            <person name="Araus A.J."/>
            <person name="Petzold A."/>
            <person name="Susuki M."/>
            <person name="Suzuki K.-i.T."/>
            <person name="Hayashi T."/>
            <person name="Toyoda A."/>
            <person name="Oliveira C."/>
            <person name="Osipova E."/>
            <person name="Leigh N.D."/>
            <person name="Simon A."/>
            <person name="Yun M.H."/>
        </authorList>
    </citation>
    <scope>NUCLEOTIDE SEQUENCE</scope>
    <source>
        <strain evidence="2">20211129_DDA</strain>
        <tissue evidence="2">Liver</tissue>
    </source>
</reference>
<keyword evidence="3" id="KW-1185">Reference proteome</keyword>
<name>A0AAV7U4D1_PLEWA</name>
<dbReference type="Proteomes" id="UP001066276">
    <property type="component" value="Chromosome 3_1"/>
</dbReference>